<keyword evidence="3" id="KW-0614">Plasmid</keyword>
<dbReference type="Pfam" id="PF13193">
    <property type="entry name" value="AMP-binding_C"/>
    <property type="match status" value="1"/>
</dbReference>
<dbReference type="InterPro" id="IPR000873">
    <property type="entry name" value="AMP-dep_synth/lig_dom"/>
</dbReference>
<reference evidence="3 4" key="1">
    <citation type="submission" date="2017-12" db="EMBL/GenBank/DDBJ databases">
        <title>Genomic analysis of Paracoccus sp. CBA4604.</title>
        <authorList>
            <person name="Roh S.W."/>
            <person name="Kim J.Y."/>
            <person name="Kim J.S."/>
        </authorList>
    </citation>
    <scope>NUCLEOTIDE SEQUENCE [LARGE SCALE GENOMIC DNA]</scope>
    <source>
        <strain evidence="3 4">CBA4604</strain>
        <plasmid evidence="4">pcba4604-01</plasmid>
    </source>
</reference>
<evidence type="ECO:0000313" key="3">
    <source>
        <dbReference type="EMBL" id="AUM75744.1"/>
    </source>
</evidence>
<dbReference type="AlphaFoldDB" id="A0A2K9MJF6"/>
<organism evidence="3 4">
    <name type="scientific">Paracoccus jeotgali</name>
    <dbReference type="NCBI Taxonomy" id="2065379"/>
    <lineage>
        <taxon>Bacteria</taxon>
        <taxon>Pseudomonadati</taxon>
        <taxon>Pseudomonadota</taxon>
        <taxon>Alphaproteobacteria</taxon>
        <taxon>Rhodobacterales</taxon>
        <taxon>Paracoccaceae</taxon>
        <taxon>Paracoccus</taxon>
    </lineage>
</organism>
<dbReference type="InterPro" id="IPR042099">
    <property type="entry name" value="ANL_N_sf"/>
</dbReference>
<dbReference type="InterPro" id="IPR050237">
    <property type="entry name" value="ATP-dep_AMP-bd_enzyme"/>
</dbReference>
<dbReference type="SUPFAM" id="SSF56801">
    <property type="entry name" value="Acetyl-CoA synthetase-like"/>
    <property type="match status" value="1"/>
</dbReference>
<dbReference type="Pfam" id="PF00501">
    <property type="entry name" value="AMP-binding"/>
    <property type="match status" value="1"/>
</dbReference>
<feature type="domain" description="AMP-dependent synthetase/ligase" evidence="1">
    <location>
        <begin position="21"/>
        <end position="417"/>
    </location>
</feature>
<dbReference type="InterPro" id="IPR045851">
    <property type="entry name" value="AMP-bd_C_sf"/>
</dbReference>
<name>A0A2K9MJF6_9RHOB</name>
<dbReference type="PANTHER" id="PTHR43767">
    <property type="entry name" value="LONG-CHAIN-FATTY-ACID--COA LIGASE"/>
    <property type="match status" value="1"/>
</dbReference>
<dbReference type="Gene3D" id="3.40.50.12780">
    <property type="entry name" value="N-terminal domain of ligase-like"/>
    <property type="match status" value="1"/>
</dbReference>
<dbReference type="GO" id="GO:0016878">
    <property type="term" value="F:acid-thiol ligase activity"/>
    <property type="evidence" value="ECO:0007669"/>
    <property type="project" value="UniProtKB-ARBA"/>
</dbReference>
<protein>
    <submittedName>
        <fullName evidence="3">Acyl-CoA synthetase</fullName>
    </submittedName>
</protein>
<dbReference type="Proteomes" id="UP000234882">
    <property type="component" value="Plasmid pCBA4604-01"/>
</dbReference>
<dbReference type="Gene3D" id="3.30.300.30">
    <property type="match status" value="1"/>
</dbReference>
<feature type="domain" description="AMP-binding enzyme C-terminal" evidence="2">
    <location>
        <begin position="479"/>
        <end position="554"/>
    </location>
</feature>
<dbReference type="EMBL" id="CP025584">
    <property type="protein sequence ID" value="AUM75744.1"/>
    <property type="molecule type" value="Genomic_DNA"/>
</dbReference>
<dbReference type="InterPro" id="IPR020845">
    <property type="entry name" value="AMP-binding_CS"/>
</dbReference>
<evidence type="ECO:0000313" key="4">
    <source>
        <dbReference type="Proteomes" id="UP000234882"/>
    </source>
</evidence>
<sequence length="571" mass="64296">MTQRQLQAEMDREGDCIVVELDRWVERLGDKPCLYYGDDDTTLTYTEFGRITDRIAGNLASRGVKKGDFVSVFMGNAKTTILSMFGIWKAGAVYCPINFGFSGDILAYQINDTRPKLLITERAMVPRLNHIASRLSSVEGIVVYDPPEGSHDVPRDPVDLENALKGIAWQDLLVSAPRPDIAIRFDDVANVLYTSGTTGPSKGVIQTHRWMNQYTFVCRRMLSQDDILYNDLPLYHVGGAIFNVVRAIWMGCTVVAWDRFSTTEFWSRIRKTEASAASLIDTMIPWLLKAPPTPEDRNTPLNKVHMQPLPDSHVEMAQRFGLDYISVGFGQTESGMSFFSIVDEGNGDLTPPKLRRGLSWTEMRDMAARFNVPFVKAHDVSMKGYMGTPSLFVEAAAFDDEGMMCPSGEIGELALRPKLPMMFFREYLGKPDVTVKAFRNLWFHTGDTVRVGDDGRFTFMDRKGDRIRVRGENVSSFDVEEFANRFPDVIASAAFAVPADVGEEDDIALCVEIRPGAAVSEEQLHEWLAQKMPKFMCPRYIRIVEAIPRTPTSKIEKYKLKRALLSELGKQ</sequence>
<dbReference type="InterPro" id="IPR025110">
    <property type="entry name" value="AMP-bd_C"/>
</dbReference>
<accession>A0A2K9MJF6</accession>
<dbReference type="OrthoDB" id="7315605at2"/>
<proteinExistence type="predicted"/>
<dbReference type="PANTHER" id="PTHR43767:SF1">
    <property type="entry name" value="NONRIBOSOMAL PEPTIDE SYNTHASE PES1 (EUROFUNG)-RELATED"/>
    <property type="match status" value="1"/>
</dbReference>
<gene>
    <name evidence="3" type="ORF">CYR75_15030</name>
</gene>
<evidence type="ECO:0000259" key="1">
    <source>
        <dbReference type="Pfam" id="PF00501"/>
    </source>
</evidence>
<keyword evidence="4" id="KW-1185">Reference proteome</keyword>
<evidence type="ECO:0000259" key="2">
    <source>
        <dbReference type="Pfam" id="PF13193"/>
    </source>
</evidence>
<geneLocation type="plasmid" evidence="4">
    <name>pcba4604-01</name>
</geneLocation>
<dbReference type="PROSITE" id="PS00455">
    <property type="entry name" value="AMP_BINDING"/>
    <property type="match status" value="1"/>
</dbReference>
<dbReference type="KEGG" id="paru:CYR75_15030"/>